<evidence type="ECO:0000256" key="10">
    <source>
        <dbReference type="ARBA" id="ARBA00024803"/>
    </source>
</evidence>
<comment type="caution">
    <text evidence="13">The sequence shown here is derived from an EMBL/GenBank/DDBJ whole genome shotgun (WGS) entry which is preliminary data.</text>
</comment>
<dbReference type="GO" id="GO:0060170">
    <property type="term" value="C:ciliary membrane"/>
    <property type="evidence" value="ECO:0007669"/>
    <property type="project" value="UniProtKB-SubCell"/>
</dbReference>
<keyword evidence="4 12" id="KW-0812">Transmembrane</keyword>
<feature type="transmembrane region" description="Helical" evidence="12">
    <location>
        <begin position="147"/>
        <end position="169"/>
    </location>
</feature>
<organism evidence="13 14">
    <name type="scientific">Gulo gulo</name>
    <name type="common">Wolverine</name>
    <name type="synonym">Gluton</name>
    <dbReference type="NCBI Taxonomy" id="48420"/>
    <lineage>
        <taxon>Eukaryota</taxon>
        <taxon>Metazoa</taxon>
        <taxon>Chordata</taxon>
        <taxon>Craniata</taxon>
        <taxon>Vertebrata</taxon>
        <taxon>Euteleostomi</taxon>
        <taxon>Mammalia</taxon>
        <taxon>Eutheria</taxon>
        <taxon>Laurasiatheria</taxon>
        <taxon>Carnivora</taxon>
        <taxon>Caniformia</taxon>
        <taxon>Musteloidea</taxon>
        <taxon>Mustelidae</taxon>
        <taxon>Guloninae</taxon>
        <taxon>Gulo</taxon>
    </lineage>
</organism>
<dbReference type="EMBL" id="CYRY02006766">
    <property type="protein sequence ID" value="VCW74329.1"/>
    <property type="molecule type" value="Genomic_DNA"/>
</dbReference>
<dbReference type="InterPro" id="IPR019184">
    <property type="entry name" value="Uncharacterised_TM-17"/>
</dbReference>
<gene>
    <name evidence="13" type="ORF">BN2614_LOCUS1</name>
</gene>
<name>A0A9X9LL36_GULGU</name>
<dbReference type="PANTHER" id="PTHR13531:SF14">
    <property type="entry name" value="TRANSMEMBRANE PROTEIN 17"/>
    <property type="match status" value="1"/>
</dbReference>
<evidence type="ECO:0000256" key="3">
    <source>
        <dbReference type="ARBA" id="ARBA00022475"/>
    </source>
</evidence>
<evidence type="ECO:0000256" key="11">
    <source>
        <dbReference type="ARBA" id="ARBA00038348"/>
    </source>
</evidence>
<proteinExistence type="inferred from homology"/>
<feature type="transmembrane region" description="Helical" evidence="12">
    <location>
        <begin position="181"/>
        <end position="202"/>
    </location>
</feature>
<dbReference type="GO" id="GO:0035869">
    <property type="term" value="C:ciliary transition zone"/>
    <property type="evidence" value="ECO:0007669"/>
    <property type="project" value="TreeGrafter"/>
</dbReference>
<reference evidence="13 14" key="1">
    <citation type="submission" date="2018-10" db="EMBL/GenBank/DDBJ databases">
        <authorList>
            <person name="Ekblom R."/>
            <person name="Jareborg N."/>
        </authorList>
    </citation>
    <scope>NUCLEOTIDE SEQUENCE [LARGE SCALE GENOMIC DNA]</scope>
    <source>
        <tissue evidence="13">Muscle</tissue>
    </source>
</reference>
<keyword evidence="5" id="KW-0970">Cilium biogenesis/degradation</keyword>
<evidence type="ECO:0000256" key="8">
    <source>
        <dbReference type="ARBA" id="ARBA00023136"/>
    </source>
</evidence>
<evidence type="ECO:0000256" key="7">
    <source>
        <dbReference type="ARBA" id="ARBA00023069"/>
    </source>
</evidence>
<evidence type="ECO:0000256" key="4">
    <source>
        <dbReference type="ARBA" id="ARBA00022692"/>
    </source>
</evidence>
<dbReference type="Proteomes" id="UP000269945">
    <property type="component" value="Unassembled WGS sequence"/>
</dbReference>
<dbReference type="AlphaFoldDB" id="A0A9X9LL36"/>
<protein>
    <recommendedName>
        <fullName evidence="15">Transmembrane protein 17</fullName>
    </recommendedName>
</protein>
<dbReference type="PANTHER" id="PTHR13531">
    <property type="entry name" value="GEO07735P1-RELATED-RELATED"/>
    <property type="match status" value="1"/>
</dbReference>
<keyword evidence="14" id="KW-1185">Reference proteome</keyword>
<comment type="function">
    <text evidence="10">Transmembrane component of the tectonic-like complex, a complex localized at the transition zone of primary cilia and acting as a barrier that prevents diffusion of transmembrane proteins between the cilia and plasma membranes. Required for ciliogenesis and sonic hedgehog/SHH signaling.</text>
</comment>
<evidence type="ECO:0000313" key="13">
    <source>
        <dbReference type="EMBL" id="VCW74329.1"/>
    </source>
</evidence>
<keyword evidence="9" id="KW-0966">Cell projection</keyword>
<comment type="subunit">
    <text evidence="2">Part of the tectonic-like complex (also named B9 complex).</text>
</comment>
<accession>A0A9X9LL36</accession>
<dbReference type="Pfam" id="PF09799">
    <property type="entry name" value="Transmemb_17"/>
    <property type="match status" value="1"/>
</dbReference>
<evidence type="ECO:0000256" key="5">
    <source>
        <dbReference type="ARBA" id="ARBA00022794"/>
    </source>
</evidence>
<evidence type="ECO:0000256" key="9">
    <source>
        <dbReference type="ARBA" id="ARBA00023273"/>
    </source>
</evidence>
<evidence type="ECO:0000313" key="14">
    <source>
        <dbReference type="Proteomes" id="UP000269945"/>
    </source>
</evidence>
<feature type="transmembrane region" description="Helical" evidence="12">
    <location>
        <begin position="214"/>
        <end position="234"/>
    </location>
</feature>
<evidence type="ECO:0000256" key="2">
    <source>
        <dbReference type="ARBA" id="ARBA00011495"/>
    </source>
</evidence>
<evidence type="ECO:0000256" key="1">
    <source>
        <dbReference type="ARBA" id="ARBA00004272"/>
    </source>
</evidence>
<keyword evidence="6 12" id="KW-1133">Transmembrane helix</keyword>
<comment type="similarity">
    <text evidence="11">Belongs to the TMEM17 family.</text>
</comment>
<evidence type="ECO:0008006" key="15">
    <source>
        <dbReference type="Google" id="ProtNLM"/>
    </source>
</evidence>
<evidence type="ECO:0000256" key="12">
    <source>
        <dbReference type="SAM" id="Phobius"/>
    </source>
</evidence>
<keyword evidence="3" id="KW-1003">Cell membrane</keyword>
<comment type="subcellular location">
    <subcellularLocation>
        <location evidence="1">Cell projection</location>
        <location evidence="1">Cilium membrane</location>
        <topology evidence="1">Multi-pass membrane protein</topology>
    </subcellularLocation>
</comment>
<dbReference type="GO" id="GO:1905515">
    <property type="term" value="P:non-motile cilium assembly"/>
    <property type="evidence" value="ECO:0007669"/>
    <property type="project" value="TreeGrafter"/>
</dbReference>
<evidence type="ECO:0000256" key="6">
    <source>
        <dbReference type="ARBA" id="ARBA00022989"/>
    </source>
</evidence>
<keyword evidence="7" id="KW-0969">Cilium</keyword>
<feature type="transmembrane region" description="Helical" evidence="12">
    <location>
        <begin position="119"/>
        <end position="141"/>
    </location>
</feature>
<keyword evidence="8 12" id="KW-0472">Membrane</keyword>
<sequence length="270" mass="30746">MESAVPHPAEALGRTRLSPHLSFPGARAPRLCPAVRPRVRLGASISHRPVAVGTAERGCVRRPSCKLYRGPGMELPDPVRQRLGNFSRTVFSDSNRTGPEYSEGPDNEMVSSLGLQMSLYFNTYFFPLWWISSIMMLQMKYSILPDYYKFIVVTVIILITLIEAIRLYLGYMGNLQEKVPELAGFWLLSLLLQLPLILFLLFNEGLTNLPLEKAIHIIFTLFLTFQVVSAFLTLRKMVNQLATRFHLQDFDRPSAYRGGMRRMTSCIEEI</sequence>